<reference evidence="1" key="2">
    <citation type="submission" date="2017-06" db="EMBL/GenBank/DDBJ databases">
        <title>WGS assembly of Brachypodium distachyon.</title>
        <authorList>
            <consortium name="The International Brachypodium Initiative"/>
            <person name="Lucas S."/>
            <person name="Harmon-Smith M."/>
            <person name="Lail K."/>
            <person name="Tice H."/>
            <person name="Grimwood J."/>
            <person name="Bruce D."/>
            <person name="Barry K."/>
            <person name="Shu S."/>
            <person name="Lindquist E."/>
            <person name="Wang M."/>
            <person name="Pitluck S."/>
            <person name="Vogel J.P."/>
            <person name="Garvin D.F."/>
            <person name="Mockler T.C."/>
            <person name="Schmutz J."/>
            <person name="Rokhsar D."/>
            <person name="Bevan M.W."/>
        </authorList>
    </citation>
    <scope>NUCLEOTIDE SEQUENCE</scope>
    <source>
        <strain evidence="1">Bd21</strain>
    </source>
</reference>
<dbReference type="Pfam" id="PF05056">
    <property type="entry name" value="DUF674"/>
    <property type="match status" value="1"/>
</dbReference>
<keyword evidence="3" id="KW-1185">Reference proteome</keyword>
<proteinExistence type="predicted"/>
<gene>
    <name evidence="1" type="ORF">BRADI_5g20160v3</name>
</gene>
<name>A0A2K2CI98_BRADI</name>
<dbReference type="InParanoid" id="A0A2K2CI98"/>
<sequence length="483" mass="52245">MATTIDVKVFVDKDKSKVLFAESGKDFVDVLFGFLTLPLGTVVRLLGKQSQAGCLDALYKSVEELPAAFFRTDACKAMLLAPINGAAKKCCSLKVRVDDTKHRVVYVCGDTSCPALADAEFSSVPGAVCKCGTAMAKMAGERPESGGGGGSGSGDRVFVRGDVEFIITDDLQVAPASTSLMLSLFDKFKVDDPSGLEQRTLELSSDKILGLLKRSLISKNPLTGHYFDVAIEPDDAGIDLLPQNLHPEQGNDAEQTLNSVKIKVLQTKNNSSVLYAEVGGDFVDLLFGLLSIPLGSIMKAYGKCASKGCFDNLYSSIDGSAEGCMIPECQGLLLSPKLAPFFGCSASKILQVEELSPNKQSINACFKCFKIGGFANLTRCHERQYVNYGWKYLNCLVDPKTANLCEFNPKSPKGEESDDVEGYVKQGLQNFMVTDDLRVLPLSLACTLQVVREAKIQRKDLVEKEVTLTKSQMIELLKAALVT</sequence>
<dbReference type="STRING" id="15368.A0A2K2CI98"/>
<dbReference type="EnsemblPlants" id="PNT61749">
    <property type="protein sequence ID" value="PNT61749"/>
    <property type="gene ID" value="BRADI_5g20160v3"/>
</dbReference>
<reference evidence="2" key="3">
    <citation type="submission" date="2018-08" db="UniProtKB">
        <authorList>
            <consortium name="EnsemblPlants"/>
        </authorList>
    </citation>
    <scope>IDENTIFICATION</scope>
    <source>
        <strain evidence="2">cv. Bd21</strain>
    </source>
</reference>
<organism evidence="1">
    <name type="scientific">Brachypodium distachyon</name>
    <name type="common">Purple false brome</name>
    <name type="synonym">Trachynia distachya</name>
    <dbReference type="NCBI Taxonomy" id="15368"/>
    <lineage>
        <taxon>Eukaryota</taxon>
        <taxon>Viridiplantae</taxon>
        <taxon>Streptophyta</taxon>
        <taxon>Embryophyta</taxon>
        <taxon>Tracheophyta</taxon>
        <taxon>Spermatophyta</taxon>
        <taxon>Magnoliopsida</taxon>
        <taxon>Liliopsida</taxon>
        <taxon>Poales</taxon>
        <taxon>Poaceae</taxon>
        <taxon>BOP clade</taxon>
        <taxon>Pooideae</taxon>
        <taxon>Stipodae</taxon>
        <taxon>Brachypodieae</taxon>
        <taxon>Brachypodium</taxon>
    </lineage>
</organism>
<dbReference type="AlphaFoldDB" id="A0A2K2CI98"/>
<reference evidence="1 2" key="1">
    <citation type="journal article" date="2010" name="Nature">
        <title>Genome sequencing and analysis of the model grass Brachypodium distachyon.</title>
        <authorList>
            <consortium name="International Brachypodium Initiative"/>
        </authorList>
    </citation>
    <scope>NUCLEOTIDE SEQUENCE [LARGE SCALE GENOMIC DNA]</scope>
    <source>
        <strain evidence="1 2">Bd21</strain>
    </source>
</reference>
<dbReference type="OrthoDB" id="746543at2759"/>
<feature type="non-terminal residue" evidence="1">
    <location>
        <position position="483"/>
    </location>
</feature>
<dbReference type="Gramene" id="PNT61749">
    <property type="protein sequence ID" value="PNT61749"/>
    <property type="gene ID" value="BRADI_5g20160v3"/>
</dbReference>
<dbReference type="FunCoup" id="A0A2K2CI98">
    <property type="interactions" value="44"/>
</dbReference>
<evidence type="ECO:0000313" key="2">
    <source>
        <dbReference type="EnsemblPlants" id="PNT61749"/>
    </source>
</evidence>
<protein>
    <recommendedName>
        <fullName evidence="4">DUF674 family protein</fullName>
    </recommendedName>
</protein>
<evidence type="ECO:0008006" key="4">
    <source>
        <dbReference type="Google" id="ProtNLM"/>
    </source>
</evidence>
<evidence type="ECO:0000313" key="1">
    <source>
        <dbReference type="EMBL" id="PNT61749.1"/>
    </source>
</evidence>
<dbReference type="PANTHER" id="PTHR33103">
    <property type="entry name" value="OS01G0153900 PROTEIN"/>
    <property type="match status" value="1"/>
</dbReference>
<dbReference type="Proteomes" id="UP000008810">
    <property type="component" value="Chromosome 5"/>
</dbReference>
<evidence type="ECO:0000313" key="3">
    <source>
        <dbReference type="Proteomes" id="UP000008810"/>
    </source>
</evidence>
<dbReference type="EMBL" id="CM000884">
    <property type="protein sequence ID" value="PNT61749.1"/>
    <property type="molecule type" value="Genomic_DNA"/>
</dbReference>
<accession>A0A2K2CI98</accession>
<dbReference type="PANTHER" id="PTHR33103:SF86">
    <property type="entry name" value="OS04G0594500 PROTEIN"/>
    <property type="match status" value="1"/>
</dbReference>
<dbReference type="InterPro" id="IPR007750">
    <property type="entry name" value="DUF674"/>
</dbReference>